<evidence type="ECO:0000313" key="5">
    <source>
        <dbReference type="Proteomes" id="UP000559809"/>
    </source>
</evidence>
<keyword evidence="2" id="KW-0472">Membrane</keyword>
<dbReference type="AlphaFoldDB" id="A0A853G744"/>
<organism evidence="4 5">
    <name type="scientific">Parapusillimonas granuli</name>
    <dbReference type="NCBI Taxonomy" id="380911"/>
    <lineage>
        <taxon>Bacteria</taxon>
        <taxon>Pseudomonadati</taxon>
        <taxon>Pseudomonadota</taxon>
        <taxon>Betaproteobacteria</taxon>
        <taxon>Burkholderiales</taxon>
        <taxon>Alcaligenaceae</taxon>
        <taxon>Parapusillimonas</taxon>
    </lineage>
</organism>
<dbReference type="InterPro" id="IPR036147">
    <property type="entry name" value="Anti-sigma_E_RseA_N_sf"/>
</dbReference>
<keyword evidence="2" id="KW-1133">Transmembrane helix</keyword>
<proteinExistence type="predicted"/>
<feature type="region of interest" description="Disordered" evidence="1">
    <location>
        <begin position="1"/>
        <end position="21"/>
    </location>
</feature>
<evidence type="ECO:0000313" key="4">
    <source>
        <dbReference type="EMBL" id="NYT51582.1"/>
    </source>
</evidence>
<evidence type="ECO:0000256" key="1">
    <source>
        <dbReference type="SAM" id="MobiDB-lite"/>
    </source>
</evidence>
<reference evidence="4 5" key="1">
    <citation type="submission" date="2020-07" db="EMBL/GenBank/DDBJ databases">
        <title>Taxonomic revisions and descriptions of new bacterial species based on genomic comparisons in the high-G+C-content subgroup of the family Alcaligenaceae.</title>
        <authorList>
            <person name="Szabo A."/>
            <person name="Felfoldi T."/>
        </authorList>
    </citation>
    <scope>NUCLEOTIDE SEQUENCE [LARGE SCALE GENOMIC DNA]</scope>
    <source>
        <strain evidence="4 5">LMG 24012</strain>
    </source>
</reference>
<dbReference type="RefSeq" id="WP_180158261.1">
    <property type="nucleotide sequence ID" value="NZ_JACCEM010000013.1"/>
</dbReference>
<dbReference type="CDD" id="cd16328">
    <property type="entry name" value="RseA_N"/>
    <property type="match status" value="1"/>
</dbReference>
<dbReference type="SUPFAM" id="SSF89069">
    <property type="entry name" value="N-terminal, cytoplasmic domain of anti-sigmaE factor RseA"/>
    <property type="match status" value="1"/>
</dbReference>
<evidence type="ECO:0000259" key="3">
    <source>
        <dbReference type="Pfam" id="PF03872"/>
    </source>
</evidence>
<dbReference type="Gene3D" id="1.10.10.880">
    <property type="entry name" value="Anti sigma-E protein RseA, N-terminal domain"/>
    <property type="match status" value="1"/>
</dbReference>
<protein>
    <submittedName>
        <fullName evidence="4">Sigma-E factor negative regulatory protein</fullName>
    </submittedName>
</protein>
<evidence type="ECO:0000256" key="2">
    <source>
        <dbReference type="SAM" id="Phobius"/>
    </source>
</evidence>
<dbReference type="Proteomes" id="UP000559809">
    <property type="component" value="Unassembled WGS sequence"/>
</dbReference>
<keyword evidence="5" id="KW-1185">Reference proteome</keyword>
<dbReference type="GO" id="GO:0016989">
    <property type="term" value="F:sigma factor antagonist activity"/>
    <property type="evidence" value="ECO:0007669"/>
    <property type="project" value="InterPro"/>
</dbReference>
<name>A0A853G744_9BURK</name>
<sequence>MQYLNRTGLDQGDDQPSWEASVSSWIDGEDDIRPEELDTPYGRQVWDTYHLIGDVLRTQDLAIKPSDFFYARVSKAIDAEPPIVAPRNLRRGGTLRIGLSGLAVAAAVATVVWVALPYVAGEQSAPAPATQLMANAEEPSGLGDYLDAHREIAGVNPIRQASFEVRR</sequence>
<dbReference type="EMBL" id="JACCEM010000013">
    <property type="protein sequence ID" value="NYT51582.1"/>
    <property type="molecule type" value="Genomic_DNA"/>
</dbReference>
<accession>A0A853G744</accession>
<feature type="transmembrane region" description="Helical" evidence="2">
    <location>
        <begin position="97"/>
        <end position="120"/>
    </location>
</feature>
<gene>
    <name evidence="4" type="ORF">H0A72_19905</name>
</gene>
<comment type="caution">
    <text evidence="4">The sequence shown here is derived from an EMBL/GenBank/DDBJ whole genome shotgun (WGS) entry which is preliminary data.</text>
</comment>
<dbReference type="InterPro" id="IPR005572">
    <property type="entry name" value="Anti-sigma_E_RseA_N"/>
</dbReference>
<keyword evidence="2" id="KW-0812">Transmembrane</keyword>
<feature type="domain" description="Anti sigma-E protein RseA N-terminal" evidence="3">
    <location>
        <begin position="39"/>
        <end position="89"/>
    </location>
</feature>
<dbReference type="Pfam" id="PF03872">
    <property type="entry name" value="RseA_N"/>
    <property type="match status" value="1"/>
</dbReference>